<organism evidence="1 2">
    <name type="scientific">Nocardia fluminea</name>
    <dbReference type="NCBI Taxonomy" id="134984"/>
    <lineage>
        <taxon>Bacteria</taxon>
        <taxon>Bacillati</taxon>
        <taxon>Actinomycetota</taxon>
        <taxon>Actinomycetes</taxon>
        <taxon>Mycobacteriales</taxon>
        <taxon>Nocardiaceae</taxon>
        <taxon>Nocardia</taxon>
    </lineage>
</organism>
<evidence type="ECO:0000313" key="2">
    <source>
        <dbReference type="Proteomes" id="UP000233766"/>
    </source>
</evidence>
<dbReference type="RefSeq" id="WP_101468939.1">
    <property type="nucleotide sequence ID" value="NZ_JBFAAM010000015.1"/>
</dbReference>
<keyword evidence="2" id="KW-1185">Reference proteome</keyword>
<name>A0A2N3V572_9NOCA</name>
<gene>
    <name evidence="1" type="ORF">ATK86_7176</name>
</gene>
<reference evidence="1 2" key="1">
    <citation type="submission" date="2017-12" db="EMBL/GenBank/DDBJ databases">
        <title>Sequencing the genomes of 1000 Actinobacteria strains.</title>
        <authorList>
            <person name="Klenk H.-P."/>
        </authorList>
    </citation>
    <scope>NUCLEOTIDE SEQUENCE [LARGE SCALE GENOMIC DNA]</scope>
    <source>
        <strain evidence="1 2">DSM 44489</strain>
    </source>
</reference>
<comment type="caution">
    <text evidence="1">The sequence shown here is derived from an EMBL/GenBank/DDBJ whole genome shotgun (WGS) entry which is preliminary data.</text>
</comment>
<dbReference type="AlphaFoldDB" id="A0A2N3V572"/>
<dbReference type="EMBL" id="PJMW01000003">
    <property type="protein sequence ID" value="PKV76773.1"/>
    <property type="molecule type" value="Genomic_DNA"/>
</dbReference>
<proteinExistence type="predicted"/>
<evidence type="ECO:0000313" key="1">
    <source>
        <dbReference type="EMBL" id="PKV76773.1"/>
    </source>
</evidence>
<dbReference type="Proteomes" id="UP000233766">
    <property type="component" value="Unassembled WGS sequence"/>
</dbReference>
<sequence length="98" mass="10921">MTERTLTEALAIHDYIVAVRDLRDELAVLARQTEHAQLNLAAGLQLQDPPRGERVSMAISKVTALAPIARRAIGDEARFLALHADPDTFEPMPLRPRR</sequence>
<protein>
    <submittedName>
        <fullName evidence="1">Uncharacterized protein</fullName>
    </submittedName>
</protein>
<accession>A0A2N3V572</accession>